<sequence>MPDLLNNWLICYQQLSTLSAALQQADTAEQLQGCLQLSREINTKLQQLVDENPGMAIAQLSIIESNTTTAISQAIKCWVLLAFWSRLKHWPNARRDIIGGCALLAACTIKHSKRPAALQLAALLKNQQSGGIFTAVLAGTYHQQQKRFSWQVHQDSPLLTLALDIAEQLQPDDNSARALEQVLAFKISNSTDEFELAQLNILAQLAPTLYLSGRLAIDQLERYWLLCHADGQAYQALQYWPEQEKISDHLSAKPLAELNLLPPARLALGSWLSKIHIKPLATQKIPTPSSLIANSILTKLSYHDFDAQLKLVEKHPILVQFLLDNASESNRRQTLIHRLRHALAIFGQEQLPLAVARAEVLQYLQLQSSTQHAWLSQLQHTLQFSIQLVGRYLPQPLNLQQAGLIAACCSAPLWHHPSLQAVPLSKMQQNQLLLGQLCQSYLLEPVRSQRLSAALLKHYQLDDWAVAVLSQYQQPQPGQVMSYRQILGVFLHLCWQLTFSVFCYPSAQQSSKQLLRLAAQYLPLPQQPLDYWQQELLNCQQLYYPLDSQPA</sequence>
<dbReference type="EMBL" id="BNAO01000002">
    <property type="protein sequence ID" value="GHG64756.1"/>
    <property type="molecule type" value="Genomic_DNA"/>
</dbReference>
<organism evidence="1 2">
    <name type="scientific">Alishewanella longhuensis</name>
    <dbReference type="NCBI Taxonomy" id="1091037"/>
    <lineage>
        <taxon>Bacteria</taxon>
        <taxon>Pseudomonadati</taxon>
        <taxon>Pseudomonadota</taxon>
        <taxon>Gammaproteobacteria</taxon>
        <taxon>Alteromonadales</taxon>
        <taxon>Alteromonadaceae</taxon>
        <taxon>Alishewanella</taxon>
    </lineage>
</organism>
<dbReference type="RefSeq" id="WP_189431206.1">
    <property type="nucleotide sequence ID" value="NZ_BNAO01000002.1"/>
</dbReference>
<comment type="caution">
    <text evidence="1">The sequence shown here is derived from an EMBL/GenBank/DDBJ whole genome shotgun (WGS) entry which is preliminary data.</text>
</comment>
<dbReference type="Proteomes" id="UP000659697">
    <property type="component" value="Unassembled WGS sequence"/>
</dbReference>
<proteinExistence type="predicted"/>
<reference evidence="2" key="1">
    <citation type="journal article" date="2019" name="Int. J. Syst. Evol. Microbiol.">
        <title>The Global Catalogue of Microorganisms (GCM) 10K type strain sequencing project: providing services to taxonomists for standard genome sequencing and annotation.</title>
        <authorList>
            <consortium name="The Broad Institute Genomics Platform"/>
            <consortium name="The Broad Institute Genome Sequencing Center for Infectious Disease"/>
            <person name="Wu L."/>
            <person name="Ma J."/>
        </authorList>
    </citation>
    <scope>NUCLEOTIDE SEQUENCE [LARGE SCALE GENOMIC DNA]</scope>
    <source>
        <strain evidence="2">CGMCC 1.7003</strain>
    </source>
</reference>
<accession>A0ABQ3KVV2</accession>
<protein>
    <recommendedName>
        <fullName evidence="3">HDOD domain-containing protein</fullName>
    </recommendedName>
</protein>
<evidence type="ECO:0000313" key="1">
    <source>
        <dbReference type="EMBL" id="GHG64756.1"/>
    </source>
</evidence>
<keyword evidence="2" id="KW-1185">Reference proteome</keyword>
<name>A0ABQ3KVV2_9ALTE</name>
<evidence type="ECO:0008006" key="3">
    <source>
        <dbReference type="Google" id="ProtNLM"/>
    </source>
</evidence>
<evidence type="ECO:0000313" key="2">
    <source>
        <dbReference type="Proteomes" id="UP000659697"/>
    </source>
</evidence>
<gene>
    <name evidence="1" type="ORF">GCM10010919_11580</name>
</gene>